<protein>
    <submittedName>
        <fullName evidence="2">Uncharacterized protein</fullName>
    </submittedName>
</protein>
<name>A0AAV3QXY0_LITER</name>
<feature type="region of interest" description="Disordered" evidence="1">
    <location>
        <begin position="1"/>
        <end position="34"/>
    </location>
</feature>
<comment type="caution">
    <text evidence="2">The sequence shown here is derived from an EMBL/GenBank/DDBJ whole genome shotgun (WGS) entry which is preliminary data.</text>
</comment>
<reference evidence="2 3" key="1">
    <citation type="submission" date="2024-01" db="EMBL/GenBank/DDBJ databases">
        <title>The complete chloroplast genome sequence of Lithospermum erythrorhizon: insights into the phylogenetic relationship among Boraginaceae species and the maternal lineages of purple gromwells.</title>
        <authorList>
            <person name="Okada T."/>
            <person name="Watanabe K."/>
        </authorList>
    </citation>
    <scope>NUCLEOTIDE SEQUENCE [LARGE SCALE GENOMIC DNA]</scope>
</reference>
<feature type="compositionally biased region" description="Basic and acidic residues" evidence="1">
    <location>
        <begin position="1"/>
        <end position="13"/>
    </location>
</feature>
<keyword evidence="3" id="KW-1185">Reference proteome</keyword>
<evidence type="ECO:0000313" key="3">
    <source>
        <dbReference type="Proteomes" id="UP001454036"/>
    </source>
</evidence>
<feature type="region of interest" description="Disordered" evidence="1">
    <location>
        <begin position="125"/>
        <end position="163"/>
    </location>
</feature>
<feature type="region of interest" description="Disordered" evidence="1">
    <location>
        <begin position="55"/>
        <end position="78"/>
    </location>
</feature>
<organism evidence="2 3">
    <name type="scientific">Lithospermum erythrorhizon</name>
    <name type="common">Purple gromwell</name>
    <name type="synonym">Lithospermum officinale var. erythrorhizon</name>
    <dbReference type="NCBI Taxonomy" id="34254"/>
    <lineage>
        <taxon>Eukaryota</taxon>
        <taxon>Viridiplantae</taxon>
        <taxon>Streptophyta</taxon>
        <taxon>Embryophyta</taxon>
        <taxon>Tracheophyta</taxon>
        <taxon>Spermatophyta</taxon>
        <taxon>Magnoliopsida</taxon>
        <taxon>eudicotyledons</taxon>
        <taxon>Gunneridae</taxon>
        <taxon>Pentapetalae</taxon>
        <taxon>asterids</taxon>
        <taxon>lamiids</taxon>
        <taxon>Boraginales</taxon>
        <taxon>Boraginaceae</taxon>
        <taxon>Boraginoideae</taxon>
        <taxon>Lithospermeae</taxon>
        <taxon>Lithospermum</taxon>
    </lineage>
</organism>
<evidence type="ECO:0000313" key="2">
    <source>
        <dbReference type="EMBL" id="GAA0167856.1"/>
    </source>
</evidence>
<dbReference type="Proteomes" id="UP001454036">
    <property type="component" value="Unassembled WGS sequence"/>
</dbReference>
<feature type="compositionally biased region" description="Basic residues" evidence="1">
    <location>
        <begin position="69"/>
        <end position="78"/>
    </location>
</feature>
<evidence type="ECO:0000256" key="1">
    <source>
        <dbReference type="SAM" id="MobiDB-lite"/>
    </source>
</evidence>
<accession>A0AAV3QXY0</accession>
<gene>
    <name evidence="2" type="ORF">LIER_22699</name>
</gene>
<dbReference type="EMBL" id="BAABME010006253">
    <property type="protein sequence ID" value="GAA0167856.1"/>
    <property type="molecule type" value="Genomic_DNA"/>
</dbReference>
<sequence length="163" mass="18656">MVKDSIEREKDTPLNDVENMIDETPSDNNTWVVSDDTNTMANILRSLREAKKSQLNADELDTMSDSSKKMRRLKKGVPTRHVRKESIFKDQLDEESDDVMVFVSKKAGTCRKRIRVSLAAAREVAQGAEEHSDHEIDLEELERETEKRKAAKKRKAKIQGSLK</sequence>
<dbReference type="AlphaFoldDB" id="A0AAV3QXY0"/>
<proteinExistence type="predicted"/>